<gene>
    <name evidence="2" type="ORF">Ahu01nite_100200</name>
</gene>
<keyword evidence="3" id="KW-1185">Reference proteome</keyword>
<evidence type="ECO:0000259" key="1">
    <source>
        <dbReference type="SMART" id="SM00860"/>
    </source>
</evidence>
<dbReference type="SMART" id="SM00860">
    <property type="entry name" value="SMI1_KNR4"/>
    <property type="match status" value="1"/>
</dbReference>
<dbReference type="Pfam" id="PF09346">
    <property type="entry name" value="SMI1_KNR4"/>
    <property type="match status" value="1"/>
</dbReference>
<accession>A0ABQ4A8F0</accession>
<dbReference type="InterPro" id="IPR018958">
    <property type="entry name" value="Knr4/Smi1-like_dom"/>
</dbReference>
<feature type="domain" description="Knr4/Smi1-like" evidence="1">
    <location>
        <begin position="21"/>
        <end position="159"/>
    </location>
</feature>
<protein>
    <recommendedName>
        <fullName evidence="1">Knr4/Smi1-like domain-containing protein</fullName>
    </recommendedName>
</protein>
<comment type="caution">
    <text evidence="2">The sequence shown here is derived from an EMBL/GenBank/DDBJ whole genome shotgun (WGS) entry which is preliminary data.</text>
</comment>
<dbReference type="InterPro" id="IPR037883">
    <property type="entry name" value="Knr4/Smi1-like_sf"/>
</dbReference>
<reference evidence="2 3" key="1">
    <citation type="submission" date="2021-01" db="EMBL/GenBank/DDBJ databases">
        <title>Whole genome shotgun sequence of Actinoplanes humidus NBRC 14915.</title>
        <authorList>
            <person name="Komaki H."/>
            <person name="Tamura T."/>
        </authorList>
    </citation>
    <scope>NUCLEOTIDE SEQUENCE [LARGE SCALE GENOMIC DNA]</scope>
    <source>
        <strain evidence="2 3">NBRC 14915</strain>
    </source>
</reference>
<evidence type="ECO:0000313" key="3">
    <source>
        <dbReference type="Proteomes" id="UP000603200"/>
    </source>
</evidence>
<dbReference type="Gene3D" id="3.40.1580.10">
    <property type="entry name" value="SMI1/KNR4-like"/>
    <property type="match status" value="1"/>
</dbReference>
<evidence type="ECO:0000313" key="2">
    <source>
        <dbReference type="EMBL" id="GIE26918.1"/>
    </source>
</evidence>
<organism evidence="2 3">
    <name type="scientific">Winogradskya humida</name>
    <dbReference type="NCBI Taxonomy" id="113566"/>
    <lineage>
        <taxon>Bacteria</taxon>
        <taxon>Bacillati</taxon>
        <taxon>Actinomycetota</taxon>
        <taxon>Actinomycetes</taxon>
        <taxon>Micromonosporales</taxon>
        <taxon>Micromonosporaceae</taxon>
        <taxon>Winogradskya</taxon>
    </lineage>
</organism>
<proteinExistence type="predicted"/>
<dbReference type="EMBL" id="BOMN01000158">
    <property type="protein sequence ID" value="GIE26918.1"/>
    <property type="molecule type" value="Genomic_DNA"/>
</dbReference>
<sequence>MRMAATSWQRLTEAFPPPRAPLPAVDWPAVERSLGRQLPADYKRFVQTYGYARFADFLSVFLPASPYDYVELRTQWQIAADKIEFWLEWDEVGTPELPVDPHLLLPVAGTDNGNTVYWVARPPDDPDAWTLAVDEARSDGWHLFGAGIVDFLVATFIDHEPISVFPTLTGQTLAGEALTGQALTEEGP</sequence>
<dbReference type="Proteomes" id="UP000603200">
    <property type="component" value="Unassembled WGS sequence"/>
</dbReference>
<name>A0ABQ4A8F0_9ACTN</name>
<dbReference type="SUPFAM" id="SSF160631">
    <property type="entry name" value="SMI1/KNR4-like"/>
    <property type="match status" value="1"/>
</dbReference>